<dbReference type="Pfam" id="PF04434">
    <property type="entry name" value="SWIM"/>
    <property type="match status" value="1"/>
</dbReference>
<keyword evidence="6" id="KW-0547">Nucleotide-binding</keyword>
<dbReference type="PANTHER" id="PTHR10799">
    <property type="entry name" value="SNF2/RAD54 HELICASE FAMILY"/>
    <property type="match status" value="1"/>
</dbReference>
<evidence type="ECO:0000256" key="2">
    <source>
        <dbReference type="PROSITE-ProRule" id="PRU00325"/>
    </source>
</evidence>
<accession>A0A368KV14</accession>
<feature type="domain" description="Helicase C-terminal" evidence="5">
    <location>
        <begin position="960"/>
        <end position="1108"/>
    </location>
</feature>
<evidence type="ECO:0000259" key="5">
    <source>
        <dbReference type="PROSITE" id="PS51194"/>
    </source>
</evidence>
<keyword evidence="2" id="KW-0479">Metal-binding</keyword>
<keyword evidence="2" id="KW-0862">Zinc</keyword>
<dbReference type="CDD" id="cd18012">
    <property type="entry name" value="DEXQc_arch_SWI2_SNF2"/>
    <property type="match status" value="1"/>
</dbReference>
<dbReference type="GO" id="GO:0004386">
    <property type="term" value="F:helicase activity"/>
    <property type="evidence" value="ECO:0007669"/>
    <property type="project" value="UniProtKB-KW"/>
</dbReference>
<evidence type="ECO:0000259" key="4">
    <source>
        <dbReference type="PROSITE" id="PS51192"/>
    </source>
</evidence>
<dbReference type="InterPro" id="IPR027417">
    <property type="entry name" value="P-loop_NTPase"/>
</dbReference>
<dbReference type="PROSITE" id="PS50966">
    <property type="entry name" value="ZF_SWIM"/>
    <property type="match status" value="1"/>
</dbReference>
<dbReference type="Pfam" id="PF00176">
    <property type="entry name" value="SNF2-rel_dom"/>
    <property type="match status" value="1"/>
</dbReference>
<dbReference type="CDD" id="cd18793">
    <property type="entry name" value="SF2_C_SNF"/>
    <property type="match status" value="1"/>
</dbReference>
<dbReference type="Gene3D" id="3.40.50.300">
    <property type="entry name" value="P-loop containing nucleotide triphosphate hydrolases"/>
    <property type="match status" value="1"/>
</dbReference>
<dbReference type="Gene3D" id="3.40.50.10810">
    <property type="entry name" value="Tandem AAA-ATPase domain"/>
    <property type="match status" value="1"/>
</dbReference>
<feature type="domain" description="SWIM-type" evidence="3">
    <location>
        <begin position="77"/>
        <end position="115"/>
    </location>
</feature>
<evidence type="ECO:0000259" key="3">
    <source>
        <dbReference type="PROSITE" id="PS50966"/>
    </source>
</evidence>
<dbReference type="InterPro" id="IPR000330">
    <property type="entry name" value="SNF2_N"/>
</dbReference>
<evidence type="ECO:0000256" key="1">
    <source>
        <dbReference type="ARBA" id="ARBA00022801"/>
    </source>
</evidence>
<dbReference type="InterPro" id="IPR007527">
    <property type="entry name" value="Znf_SWIM"/>
</dbReference>
<dbReference type="AlphaFoldDB" id="A0A368KV14"/>
<organism evidence="6 7">
    <name type="scientific">Bremerella cremea</name>
    <dbReference type="NCBI Taxonomy" id="1031537"/>
    <lineage>
        <taxon>Bacteria</taxon>
        <taxon>Pseudomonadati</taxon>
        <taxon>Planctomycetota</taxon>
        <taxon>Planctomycetia</taxon>
        <taxon>Pirellulales</taxon>
        <taxon>Pirellulaceae</taxon>
        <taxon>Bremerella</taxon>
    </lineage>
</organism>
<keyword evidence="2" id="KW-0863">Zinc-finger</keyword>
<dbReference type="GO" id="GO:0016787">
    <property type="term" value="F:hydrolase activity"/>
    <property type="evidence" value="ECO:0007669"/>
    <property type="project" value="UniProtKB-KW"/>
</dbReference>
<feature type="domain" description="Helicase ATP-binding" evidence="4">
    <location>
        <begin position="672"/>
        <end position="835"/>
    </location>
</feature>
<dbReference type="SMART" id="SM00490">
    <property type="entry name" value="HELICc"/>
    <property type="match status" value="1"/>
</dbReference>
<sequence length="1121" mass="127173">MVERLVGLVSRFGYFHLSRLSEETEFLVGLEDRYRKEFSPAVRFRGEEYFADKAVKLTHVEKNWASFSVEGSQAEAYGVLLDWSESGTDGLECSCPYFVKGELCKHIWAALLFADSMGFGFDQSQLPEQPPKPKRTTKSKTTRSLSWKKQLEHYKEHFDDIDRLEKTHWQVQQSGQLLFHLVLDIGLPVPVIELRRRDRKKDGNWGASKPYFVDDPLFPEISNAEDRSLLAILLGNHVVDDESDYFHYSDRYIKNRSTQVQLNVELYDNVLPALAETERFYFSMEDHPEFSEPHTIAWNEGEPWRFQLHAERDDENQQWELRGQLARGEEVRPVSDGLRFYATGLALVGSELGRFTYPRDTRWLDILLEKESLTIPYADRQGLIQELWRKGEKVEVTGDASLAVPGMPGTPQGKIVIHPPSTTYRYRSSRHLNASVSFLYDNEELKINGGKRAWFDAEAGQVLCANEAAEGVLLERLMRLGMMPKEESYTGNSEPGDVQFPIANLEPVVATLVDEGWEVHAKGTRVRKASQLSLRVKSNIDWFDLEGEVDFEGISASLPDLLTALEKGEGLIRLGDGTQGILPQKWLDKYQSLEGFAGKSEGDALRFQSSQALLLDAMLSNLGENQTITVDRRFAEQRKRLQSFTGVKPVKPPKAFQGELREYQQEGLGWLRFLEKFSLGGCLADDMGLGKTVQVLALLASRNQRQPKEADKRPSLVVAPNSIIHNWRQEAERFAPRLQVAEYTGTDRKKQFPDLTEYDLVLTTYGTLRKDFERLSNTLWDYAILDEAQAIKNASSQTAKASRLLQARHRLALSGTPIENHLGELWSLFEFLNPGLLGSSHAFKDLIAKNTEIDQQKIESLRQGIAPFLLRRTKAQVLPQLPEKAEQRLYCELPAAQQKQYDQLREHYRLALNQRIAETGLAKAKIHVLEALLRLRQAACHPGLIDPAHKEKTSAKLDLLLEQLDEVVQEGHKALVFSQFTTMLDIVRRKLDKAAITYQYLDGKTRDRQARVEQFQNEASCSVFLISLKAGGTGLNLTAADFVFLLDPWWNPAVEAQAIDRAHRIGQTKPVFAYRLIAKNTVEEKILELQAKKSTLAEAIISADSSLLKSLTAEDLQAILS</sequence>
<reference evidence="6 7" key="1">
    <citation type="submission" date="2018-07" db="EMBL/GenBank/DDBJ databases">
        <title>Comparative genomes isolates from brazilian mangrove.</title>
        <authorList>
            <person name="De Araujo J.E."/>
            <person name="Taketani R.G."/>
            <person name="Silva M.C.P."/>
            <person name="Lourenco M.V."/>
            <person name="Oliveira V.M."/>
            <person name="Andreote F.D."/>
        </authorList>
    </citation>
    <scope>NUCLEOTIDE SEQUENCE [LARGE SCALE GENOMIC DNA]</scope>
    <source>
        <strain evidence="6 7">HEX PRIS-MGV</strain>
    </source>
</reference>
<dbReference type="SUPFAM" id="SSF52540">
    <property type="entry name" value="P-loop containing nucleoside triphosphate hydrolases"/>
    <property type="match status" value="2"/>
</dbReference>
<dbReference type="GO" id="GO:0005524">
    <property type="term" value="F:ATP binding"/>
    <property type="evidence" value="ECO:0007669"/>
    <property type="project" value="InterPro"/>
</dbReference>
<keyword evidence="6" id="KW-0067">ATP-binding</keyword>
<dbReference type="InterPro" id="IPR014001">
    <property type="entry name" value="Helicase_ATP-bd"/>
</dbReference>
<gene>
    <name evidence="6" type="ORF">DTL42_03070</name>
</gene>
<dbReference type="EMBL" id="QPEX01000010">
    <property type="protein sequence ID" value="RCS54146.1"/>
    <property type="molecule type" value="Genomic_DNA"/>
</dbReference>
<evidence type="ECO:0000313" key="6">
    <source>
        <dbReference type="EMBL" id="RCS54146.1"/>
    </source>
</evidence>
<dbReference type="Pfam" id="PF00271">
    <property type="entry name" value="Helicase_C"/>
    <property type="match status" value="1"/>
</dbReference>
<dbReference type="InterPro" id="IPR038718">
    <property type="entry name" value="SNF2-like_sf"/>
</dbReference>
<dbReference type="Proteomes" id="UP000253562">
    <property type="component" value="Unassembled WGS sequence"/>
</dbReference>
<keyword evidence="6" id="KW-0347">Helicase</keyword>
<dbReference type="PROSITE" id="PS51194">
    <property type="entry name" value="HELICASE_CTER"/>
    <property type="match status" value="1"/>
</dbReference>
<dbReference type="SMART" id="SM00487">
    <property type="entry name" value="DEXDc"/>
    <property type="match status" value="1"/>
</dbReference>
<dbReference type="PROSITE" id="PS51192">
    <property type="entry name" value="HELICASE_ATP_BIND_1"/>
    <property type="match status" value="1"/>
</dbReference>
<protein>
    <submittedName>
        <fullName evidence="6">Helicase SNF2</fullName>
    </submittedName>
</protein>
<proteinExistence type="predicted"/>
<keyword evidence="1" id="KW-0378">Hydrolase</keyword>
<evidence type="ECO:0000313" key="7">
    <source>
        <dbReference type="Proteomes" id="UP000253562"/>
    </source>
</evidence>
<dbReference type="GO" id="GO:0008270">
    <property type="term" value="F:zinc ion binding"/>
    <property type="evidence" value="ECO:0007669"/>
    <property type="project" value="UniProtKB-KW"/>
</dbReference>
<dbReference type="InterPro" id="IPR049730">
    <property type="entry name" value="SNF2/RAD54-like_C"/>
</dbReference>
<name>A0A368KV14_9BACT</name>
<dbReference type="InterPro" id="IPR001650">
    <property type="entry name" value="Helicase_C-like"/>
</dbReference>
<comment type="caution">
    <text evidence="6">The sequence shown here is derived from an EMBL/GenBank/DDBJ whole genome shotgun (WGS) entry which is preliminary data.</text>
</comment>